<dbReference type="PIRSF" id="PIRSF016184">
    <property type="entry name" value="PhzC_PhzF"/>
    <property type="match status" value="1"/>
</dbReference>
<dbReference type="Proteomes" id="UP001652542">
    <property type="component" value="Unassembled WGS sequence"/>
</dbReference>
<keyword evidence="4" id="KW-1185">Reference proteome</keyword>
<comment type="similarity">
    <text evidence="1">Belongs to the PhzF family.</text>
</comment>
<dbReference type="NCBIfam" id="TIGR00654">
    <property type="entry name" value="PhzF_family"/>
    <property type="match status" value="1"/>
</dbReference>
<comment type="caution">
    <text evidence="3">The sequence shown here is derived from an EMBL/GenBank/DDBJ whole genome shotgun (WGS) entry which is preliminary data.</text>
</comment>
<dbReference type="RefSeq" id="WP_263735563.1">
    <property type="nucleotide sequence ID" value="NZ_JAOWKY010000004.1"/>
</dbReference>
<dbReference type="Pfam" id="PF02567">
    <property type="entry name" value="PhzC-PhzF"/>
    <property type="match status" value="1"/>
</dbReference>
<evidence type="ECO:0000313" key="4">
    <source>
        <dbReference type="Proteomes" id="UP001652542"/>
    </source>
</evidence>
<name>A0ABT2ZFL1_9RHOB</name>
<dbReference type="PANTHER" id="PTHR13774:SF39">
    <property type="entry name" value="BIOSYNTHESIS PROTEIN, PUTATIVE-RELATED"/>
    <property type="match status" value="1"/>
</dbReference>
<dbReference type="Gene3D" id="3.10.310.10">
    <property type="entry name" value="Diaminopimelate Epimerase, Chain A, domain 1"/>
    <property type="match status" value="2"/>
</dbReference>
<sequence>METTMLKQNEVKATPVPVHIVNAFTLEGTGGNPAGVVLDADALDESDMQSIAAQTGLSETTFVSRHPTEGARLDFFTPTRRIAHCGHATVAAFALMQAEGRIADGPTSKQTVDGPRRILVRHGAIFMEQRAPRYLTQPAWAGTGVTPAEVLAAVGLSTDLLDSRVAPQVVDTGNRFLLIGVANADGLAEIVPDLEAVARISDALDLVGFYVFAVTSGSGFAHATTRMFAPRYGISEESATGMAAGPLACLLHDVLGDRRTHFVIEQGRFMATPSVSRILVDLVVEGNRITGLMAGGEGHAVRTLRIDPKTQSGGRDAFSSGQQSQ</sequence>
<dbReference type="EMBL" id="JAOWKY010000004">
    <property type="protein sequence ID" value="MCV2869891.1"/>
    <property type="molecule type" value="Genomic_DNA"/>
</dbReference>
<evidence type="ECO:0000313" key="3">
    <source>
        <dbReference type="EMBL" id="MCV2869891.1"/>
    </source>
</evidence>
<dbReference type="InterPro" id="IPR003719">
    <property type="entry name" value="Phenazine_PhzF-like"/>
</dbReference>
<reference evidence="3 4" key="1">
    <citation type="submission" date="2022-10" db="EMBL/GenBank/DDBJ databases">
        <title>Defluviimonas sp. nov., isolated from ocean surface water.</title>
        <authorList>
            <person name="He W."/>
            <person name="Wang L."/>
            <person name="Zhang D.-F."/>
        </authorList>
    </citation>
    <scope>NUCLEOTIDE SEQUENCE [LARGE SCALE GENOMIC DNA]</scope>
    <source>
        <strain evidence="3 4">WL0002</strain>
    </source>
</reference>
<organism evidence="3 4">
    <name type="scientific">Albidovulum marisflavi</name>
    <dbReference type="NCBI Taxonomy" id="2984159"/>
    <lineage>
        <taxon>Bacteria</taxon>
        <taxon>Pseudomonadati</taxon>
        <taxon>Pseudomonadota</taxon>
        <taxon>Alphaproteobacteria</taxon>
        <taxon>Rhodobacterales</taxon>
        <taxon>Paracoccaceae</taxon>
        <taxon>Albidovulum</taxon>
    </lineage>
</organism>
<evidence type="ECO:0000256" key="2">
    <source>
        <dbReference type="ARBA" id="ARBA00023235"/>
    </source>
</evidence>
<keyword evidence="2" id="KW-0413">Isomerase</keyword>
<dbReference type="SUPFAM" id="SSF54506">
    <property type="entry name" value="Diaminopimelate epimerase-like"/>
    <property type="match status" value="1"/>
</dbReference>
<dbReference type="PANTHER" id="PTHR13774">
    <property type="entry name" value="PHENAZINE BIOSYNTHESIS PROTEIN"/>
    <property type="match status" value="1"/>
</dbReference>
<evidence type="ECO:0000256" key="1">
    <source>
        <dbReference type="ARBA" id="ARBA00008270"/>
    </source>
</evidence>
<gene>
    <name evidence="3" type="ORF">OEW28_14760</name>
</gene>
<accession>A0ABT2ZFL1</accession>
<proteinExistence type="inferred from homology"/>
<protein>
    <submittedName>
        <fullName evidence="3">PhzF family phenazine biosynthesis protein</fullName>
    </submittedName>
</protein>